<dbReference type="EC" id="2.7.7.65" evidence="1"/>
<dbReference type="PROSITE" id="PS50887">
    <property type="entry name" value="GGDEF"/>
    <property type="match status" value="1"/>
</dbReference>
<evidence type="ECO:0000259" key="4">
    <source>
        <dbReference type="PROSITE" id="PS50887"/>
    </source>
</evidence>
<dbReference type="NCBIfam" id="TIGR00254">
    <property type="entry name" value="GGDEF"/>
    <property type="match status" value="1"/>
</dbReference>
<evidence type="ECO:0000313" key="6">
    <source>
        <dbReference type="Proteomes" id="UP000317199"/>
    </source>
</evidence>
<feature type="transmembrane region" description="Helical" evidence="3">
    <location>
        <begin position="91"/>
        <end position="112"/>
    </location>
</feature>
<dbReference type="PANTHER" id="PTHR45138">
    <property type="entry name" value="REGULATORY COMPONENTS OF SENSORY TRANSDUCTION SYSTEM"/>
    <property type="match status" value="1"/>
</dbReference>
<feature type="transmembrane region" description="Helical" evidence="3">
    <location>
        <begin position="63"/>
        <end position="82"/>
    </location>
</feature>
<sequence>MLAEERGLKAIVSTLLSRPDEIMLEVGAGGELMVARLRAVAAALLLLLPLANMLGGGRIDESLIGLAGAVVFNVVAQVWLALSRRRRHFRWLPFVTTAADITTVTLVLALLATQHLPAALNSLIVWCGYLLAIGLTALRSDGRVTLLAGGLALVQYGLLAVIVIAIAPSPEALISTDYGTVTAGSQWQRLVLLVVATLIAAMVVYRTQQLVQMSGTDDMTGLPNRTWLIHRMPQLFETADEEGCSLTLALINLDRFRRLNDEIGLSGADRAMGQFVDTLDAMTDSGEWLARVRGDEFVLVLRKPIGTAWERVDAIRRIIGEHAFESDRGGEPMHLHFSAGLASYPHDGRSLSALLRRADLRLQEAKRTGRNRVVLREG</sequence>
<evidence type="ECO:0000313" key="5">
    <source>
        <dbReference type="EMBL" id="QDH69268.1"/>
    </source>
</evidence>
<dbReference type="Proteomes" id="UP000317199">
    <property type="component" value="Chromosome"/>
</dbReference>
<evidence type="ECO:0000256" key="2">
    <source>
        <dbReference type="ARBA" id="ARBA00034247"/>
    </source>
</evidence>
<protein>
    <recommendedName>
        <fullName evidence="1">diguanylate cyclase</fullName>
        <ecNumber evidence="1">2.7.7.65</ecNumber>
    </recommendedName>
</protein>
<dbReference type="OrthoDB" id="9803824at2"/>
<name>A0A514BPG3_9GAMM</name>
<feature type="transmembrane region" description="Helical" evidence="3">
    <location>
        <begin position="39"/>
        <end position="57"/>
    </location>
</feature>
<dbReference type="InterPro" id="IPR000160">
    <property type="entry name" value="GGDEF_dom"/>
</dbReference>
<dbReference type="AlphaFoldDB" id="A0A514BPG3"/>
<feature type="transmembrane region" description="Helical" evidence="3">
    <location>
        <begin position="187"/>
        <end position="205"/>
    </location>
</feature>
<dbReference type="InterPro" id="IPR043128">
    <property type="entry name" value="Rev_trsase/Diguanyl_cyclase"/>
</dbReference>
<reference evidence="5 6" key="1">
    <citation type="submission" date="2019-06" db="EMBL/GenBank/DDBJ databases">
        <title>Lysobacter alkalisoli sp. nov. isolated from saline-alkali soil.</title>
        <authorList>
            <person name="Sun J.-Q."/>
            <person name="Xu L."/>
        </authorList>
    </citation>
    <scope>NUCLEOTIDE SEQUENCE [LARGE SCALE GENOMIC DNA]</scope>
    <source>
        <strain evidence="5 6">SJ-36</strain>
    </source>
</reference>
<proteinExistence type="predicted"/>
<evidence type="ECO:0000256" key="1">
    <source>
        <dbReference type="ARBA" id="ARBA00012528"/>
    </source>
</evidence>
<dbReference type="RefSeq" id="WP_141622610.1">
    <property type="nucleotide sequence ID" value="NZ_CP041242.1"/>
</dbReference>
<organism evidence="5 6">
    <name type="scientific">Marilutibacter alkalisoli</name>
    <dbReference type="NCBI Taxonomy" id="2591633"/>
    <lineage>
        <taxon>Bacteria</taxon>
        <taxon>Pseudomonadati</taxon>
        <taxon>Pseudomonadota</taxon>
        <taxon>Gammaproteobacteria</taxon>
        <taxon>Lysobacterales</taxon>
        <taxon>Lysobacteraceae</taxon>
        <taxon>Marilutibacter</taxon>
    </lineage>
</organism>
<dbReference type="Pfam" id="PF00990">
    <property type="entry name" value="GGDEF"/>
    <property type="match status" value="1"/>
</dbReference>
<dbReference type="InterPro" id="IPR029787">
    <property type="entry name" value="Nucleotide_cyclase"/>
</dbReference>
<dbReference type="InterPro" id="IPR050469">
    <property type="entry name" value="Diguanylate_Cyclase"/>
</dbReference>
<dbReference type="SUPFAM" id="SSF55073">
    <property type="entry name" value="Nucleotide cyclase"/>
    <property type="match status" value="1"/>
</dbReference>
<keyword evidence="3" id="KW-1133">Transmembrane helix</keyword>
<dbReference type="SMART" id="SM00267">
    <property type="entry name" value="GGDEF"/>
    <property type="match status" value="1"/>
</dbReference>
<dbReference type="KEGG" id="lyj:FKV23_03510"/>
<feature type="transmembrane region" description="Helical" evidence="3">
    <location>
        <begin position="118"/>
        <end position="138"/>
    </location>
</feature>
<feature type="transmembrane region" description="Helical" evidence="3">
    <location>
        <begin position="145"/>
        <end position="167"/>
    </location>
</feature>
<evidence type="ECO:0000256" key="3">
    <source>
        <dbReference type="SAM" id="Phobius"/>
    </source>
</evidence>
<gene>
    <name evidence="5" type="ORF">FKV23_03510</name>
</gene>
<feature type="domain" description="GGDEF" evidence="4">
    <location>
        <begin position="244"/>
        <end position="378"/>
    </location>
</feature>
<keyword evidence="6" id="KW-1185">Reference proteome</keyword>
<accession>A0A514BPG3</accession>
<keyword evidence="3" id="KW-0472">Membrane</keyword>
<dbReference type="Gene3D" id="3.30.70.270">
    <property type="match status" value="1"/>
</dbReference>
<keyword evidence="3" id="KW-0812">Transmembrane</keyword>
<comment type="catalytic activity">
    <reaction evidence="2">
        <text>2 GTP = 3',3'-c-di-GMP + 2 diphosphate</text>
        <dbReference type="Rhea" id="RHEA:24898"/>
        <dbReference type="ChEBI" id="CHEBI:33019"/>
        <dbReference type="ChEBI" id="CHEBI:37565"/>
        <dbReference type="ChEBI" id="CHEBI:58805"/>
        <dbReference type="EC" id="2.7.7.65"/>
    </reaction>
</comment>
<dbReference type="GO" id="GO:0052621">
    <property type="term" value="F:diguanylate cyclase activity"/>
    <property type="evidence" value="ECO:0007669"/>
    <property type="project" value="UniProtKB-EC"/>
</dbReference>
<dbReference type="EMBL" id="CP041242">
    <property type="protein sequence ID" value="QDH69268.1"/>
    <property type="molecule type" value="Genomic_DNA"/>
</dbReference>
<dbReference type="PANTHER" id="PTHR45138:SF9">
    <property type="entry name" value="DIGUANYLATE CYCLASE DGCM-RELATED"/>
    <property type="match status" value="1"/>
</dbReference>
<dbReference type="CDD" id="cd01949">
    <property type="entry name" value="GGDEF"/>
    <property type="match status" value="1"/>
</dbReference>